<gene>
    <name evidence="2" type="ORF">VPARA_02960</name>
</gene>
<sequence length="75" mass="8680">MSGERYLFNVFGRIVAIERVEDCWISYLKGADGKRCKIQLAIPSDLTRGELSQYLYDIYHEQATPTNGDVFEIFQ</sequence>
<dbReference type="AlphaFoldDB" id="A0A0H2M7X1"/>
<evidence type="ECO:0000313" key="3">
    <source>
        <dbReference type="Proteomes" id="UP000035170"/>
    </source>
</evidence>
<accession>A0A0H2M7X1</accession>
<reference evidence="2 3" key="1">
    <citation type="submission" date="2015-03" db="EMBL/GenBank/DDBJ databases">
        <title>Genome sequence of Variovorax paradoxus TBEA6.</title>
        <authorList>
            <person name="Poehlein A."/>
            <person name="Schuldes J."/>
            <person name="Wuebbeler J.H."/>
            <person name="Hiessl S."/>
            <person name="Steinbuechel A."/>
            <person name="Daniel R."/>
        </authorList>
    </citation>
    <scope>NUCLEOTIDE SEQUENCE [LARGE SCALE GENOMIC DNA]</scope>
    <source>
        <strain evidence="2 3">TBEA6</strain>
    </source>
</reference>
<dbReference type="EMBL" id="JZWI01000002">
    <property type="protein sequence ID" value="KLN58574.1"/>
    <property type="molecule type" value="Genomic_DNA"/>
</dbReference>
<dbReference type="Proteomes" id="UP000035170">
    <property type="component" value="Unassembled WGS sequence"/>
</dbReference>
<comment type="caution">
    <text evidence="2">The sequence shown here is derived from an EMBL/GenBank/DDBJ whole genome shotgun (WGS) entry which is preliminary data.</text>
</comment>
<protein>
    <recommendedName>
        <fullName evidence="1">DUF7661 domain-containing protein</fullName>
    </recommendedName>
</protein>
<evidence type="ECO:0000259" key="1">
    <source>
        <dbReference type="Pfam" id="PF24697"/>
    </source>
</evidence>
<organism evidence="2 3">
    <name type="scientific">Variovorax paradoxus</name>
    <dbReference type="NCBI Taxonomy" id="34073"/>
    <lineage>
        <taxon>Bacteria</taxon>
        <taxon>Pseudomonadati</taxon>
        <taxon>Pseudomonadota</taxon>
        <taxon>Betaproteobacteria</taxon>
        <taxon>Burkholderiales</taxon>
        <taxon>Comamonadaceae</taxon>
        <taxon>Variovorax</taxon>
    </lineage>
</organism>
<proteinExistence type="predicted"/>
<feature type="domain" description="DUF7661" evidence="1">
    <location>
        <begin position="6"/>
        <end position="73"/>
    </location>
</feature>
<dbReference type="Pfam" id="PF24697">
    <property type="entry name" value="DUF7661"/>
    <property type="match status" value="1"/>
</dbReference>
<keyword evidence="3" id="KW-1185">Reference proteome</keyword>
<evidence type="ECO:0000313" key="2">
    <source>
        <dbReference type="EMBL" id="KLN58574.1"/>
    </source>
</evidence>
<dbReference type="InterPro" id="IPR056078">
    <property type="entry name" value="DUF7661"/>
</dbReference>
<dbReference type="RefSeq" id="WP_047783003.1">
    <property type="nucleotide sequence ID" value="NZ_JZWI01000002.1"/>
</dbReference>
<dbReference type="PATRIC" id="fig|34073.19.peg.297"/>
<name>A0A0H2M7X1_VARPD</name>